<reference evidence="1" key="1">
    <citation type="submission" date="2012-11" db="EMBL/GenBank/DDBJ databases">
        <title>Dependencies among metagenomic species, viruses, plasmids and units of genetic variation.</title>
        <authorList>
            <person name="Nielsen H.B."/>
            <person name="Almeida M."/>
            <person name="Juncker A.S."/>
            <person name="Rasmussen S."/>
            <person name="Li J."/>
            <person name="Sunagawa S."/>
            <person name="Plichta D."/>
            <person name="Gautier L."/>
            <person name="Le Chatelier E."/>
            <person name="Peletier E."/>
            <person name="Bonde I."/>
            <person name="Nielsen T."/>
            <person name="Manichanh C."/>
            <person name="Arumugam M."/>
            <person name="Batto J."/>
            <person name="Santos M.B.Q.D."/>
            <person name="Blom N."/>
            <person name="Borruel N."/>
            <person name="Burgdorf K.S."/>
            <person name="Boumezbeur F."/>
            <person name="Casellas F."/>
            <person name="Dore J."/>
            <person name="Guarner F."/>
            <person name="Hansen T."/>
            <person name="Hildebrand F."/>
            <person name="Kaas R.S."/>
            <person name="Kennedy S."/>
            <person name="Kristiansen K."/>
            <person name="Kultima J.R."/>
            <person name="Leonard P."/>
            <person name="Levenez F."/>
            <person name="Lund O."/>
            <person name="Moumen B."/>
            <person name="Le Paslier D."/>
            <person name="Pons N."/>
            <person name="Pedersen O."/>
            <person name="Prifti E."/>
            <person name="Qin J."/>
            <person name="Raes J."/>
            <person name="Tap J."/>
            <person name="Tims S."/>
            <person name="Ussery D.W."/>
            <person name="Yamada T."/>
            <person name="MetaHit consortium"/>
            <person name="Renault P."/>
            <person name="Sicheritz-Ponten T."/>
            <person name="Bork P."/>
            <person name="Wang J."/>
            <person name="Brunak S."/>
            <person name="Ehrlich S.D."/>
        </authorList>
    </citation>
    <scope>NUCLEOTIDE SEQUENCE [LARGE SCALE GENOMIC DNA]</scope>
</reference>
<dbReference type="STRING" id="1262914.BN533_01838"/>
<dbReference type="AlphaFoldDB" id="R6IC45"/>
<dbReference type="eggNOG" id="COG0317">
    <property type="taxonomic scope" value="Bacteria"/>
</dbReference>
<gene>
    <name evidence="1" type="ORF">BN533_01838</name>
</gene>
<dbReference type="PANTHER" id="PTHR46246:SF1">
    <property type="entry name" value="GUANOSINE-3',5'-BIS(DIPHOSPHATE) 3'-PYROPHOSPHOHYDROLASE MESH1"/>
    <property type="match status" value="1"/>
</dbReference>
<evidence type="ECO:0000313" key="1">
    <source>
        <dbReference type="EMBL" id="CDB46825.1"/>
    </source>
</evidence>
<comment type="caution">
    <text evidence="1">The sequence shown here is derived from an EMBL/GenBank/DDBJ whole genome shotgun (WGS) entry which is preliminary data.</text>
</comment>
<sequence>MMDTKTGLKIAYRRKMPETLRTLSFAKEKHAGQYRKGDGSVPYIVQPLNMACHALEMGIYDDAVIVAALLHDVCEDCDIAPDKLPVSETVRRAVSLLTFAVKDG</sequence>
<organism evidence="1">
    <name type="scientific">Phascolarctobacterium faecium</name>
    <dbReference type="NCBI Taxonomy" id="33025"/>
    <lineage>
        <taxon>Bacteria</taxon>
        <taxon>Bacillati</taxon>
        <taxon>Bacillota</taxon>
        <taxon>Negativicutes</taxon>
        <taxon>Acidaminococcales</taxon>
        <taxon>Acidaminococcaceae</taxon>
        <taxon>Phascolarctobacterium</taxon>
    </lineage>
</organism>
<dbReference type="Pfam" id="PF13328">
    <property type="entry name" value="HD_4"/>
    <property type="match status" value="1"/>
</dbReference>
<dbReference type="Gene3D" id="1.10.3210.10">
    <property type="entry name" value="Hypothetical protein af1432"/>
    <property type="match status" value="1"/>
</dbReference>
<dbReference type="PANTHER" id="PTHR46246">
    <property type="entry name" value="GUANOSINE-3',5'-BIS(DIPHOSPHATE) 3'-PYROPHOSPHOHYDROLASE MESH1"/>
    <property type="match status" value="1"/>
</dbReference>
<accession>R6IC45</accession>
<dbReference type="SUPFAM" id="SSF109604">
    <property type="entry name" value="HD-domain/PDEase-like"/>
    <property type="match status" value="1"/>
</dbReference>
<dbReference type="GO" id="GO:0008893">
    <property type="term" value="F:guanosine-3',5'-bis(diphosphate) 3'-diphosphatase activity"/>
    <property type="evidence" value="ECO:0007669"/>
    <property type="project" value="TreeGrafter"/>
</dbReference>
<name>R6IC45_9FIRM</name>
<dbReference type="HOGENOM" id="CLU_2247500_0_0_9"/>
<protein>
    <submittedName>
        <fullName evidence="1">Uncharacterized protein</fullName>
    </submittedName>
</protein>
<dbReference type="EMBL" id="CBDS010000100">
    <property type="protein sequence ID" value="CDB46825.1"/>
    <property type="molecule type" value="Genomic_DNA"/>
</dbReference>
<dbReference type="RefSeq" id="WP_021718738.1">
    <property type="nucleotide sequence ID" value="NZ_CATXSL010000008.1"/>
</dbReference>
<dbReference type="InterPro" id="IPR052194">
    <property type="entry name" value="MESH1"/>
</dbReference>
<proteinExistence type="predicted"/>